<proteinExistence type="predicted"/>
<evidence type="ECO:0000313" key="2">
    <source>
        <dbReference type="Proteomes" id="UP000015344"/>
    </source>
</evidence>
<dbReference type="Proteomes" id="UP000015344">
    <property type="component" value="Unassembled WGS sequence"/>
</dbReference>
<organism evidence="1 2">
    <name type="scientific">Paenibacillus alvei TS-15</name>
    <dbReference type="NCBI Taxonomy" id="1117108"/>
    <lineage>
        <taxon>Bacteria</taxon>
        <taxon>Bacillati</taxon>
        <taxon>Bacillota</taxon>
        <taxon>Bacilli</taxon>
        <taxon>Bacillales</taxon>
        <taxon>Paenibacillaceae</taxon>
        <taxon>Paenibacillus</taxon>
    </lineage>
</organism>
<comment type="caution">
    <text evidence="1">The sequence shown here is derived from an EMBL/GenBank/DDBJ whole genome shotgun (WGS) entry which is preliminary data.</text>
</comment>
<accession>S9TWQ5</accession>
<protein>
    <submittedName>
        <fullName evidence="1">Uncharacterized protein</fullName>
    </submittedName>
</protein>
<reference evidence="1 2" key="1">
    <citation type="submission" date="2013-05" db="EMBL/GenBank/DDBJ databases">
        <authorList>
            <person name="Strain E.A."/>
            <person name="Brown E."/>
            <person name="Allard M.W."/>
            <person name="Luo Y.L."/>
        </authorList>
    </citation>
    <scope>NUCLEOTIDE SEQUENCE [LARGE SCALE GENOMIC DNA]</scope>
    <source>
        <strain evidence="1 2">TS-15</strain>
    </source>
</reference>
<dbReference type="PATRIC" id="fig|1117108.3.peg.2800"/>
<gene>
    <name evidence="1" type="ORF">PAALTS15_13492</name>
</gene>
<dbReference type="EMBL" id="ATMT01000053">
    <property type="protein sequence ID" value="EPY06621.1"/>
    <property type="molecule type" value="Genomic_DNA"/>
</dbReference>
<evidence type="ECO:0000313" key="1">
    <source>
        <dbReference type="EMBL" id="EPY06621.1"/>
    </source>
</evidence>
<name>S9TWQ5_PAEAL</name>
<dbReference type="RefSeq" id="WP_021260035.1">
    <property type="nucleotide sequence ID" value="NZ_ATMT01000053.1"/>
</dbReference>
<sequence length="589" mass="61441">MANRYCNLIGSKKISEDFGNINFGFDKVQQDMDTKGTPADAQVKADAARDAAIAAAAAALTAHKERGADEHPTAKGNAAGFMSAADYTKLNASTPAATPGALAQRDAAGRMKAAAPDATDDVARKAEVDAVQNDLNTHKADKVVHVTQDDHDKLGSIEEGAEVNQLAFSKVNDVSAKSKTDSLKIKGGIGITVTSNPDTNEVTVTATGDATPGPHAETHLPGGTDVIPFATETVGGLMSEQDKKNIGQTATKLDNHVKSTAAHAAAAITVDDPEFTDKNVLAVLKYLKGFANSIKTKVAAAIGAPANGNDTGDQLAQKINDAKAVGASNLVAKGVSATATESLATLFGKISNIIKGSGNAQPADVLTGKTFTNDGGVPLTGSMPFRSAENVHMPSTEQTVWPGDRVFVKPPYGYFDGASWVTAPAPQLKPENILKEANILGVQGTAERAVPGRISILYNSGQRPGVPGENTFIELAAIPAGVKLITLTKPDCSNLTFWGWGFIGLSLRDALGNEIDIASNSVSVSIDSFVLDFWGRTSSASGSSDGHAVFPKSIQPEFNQNTTMKLGYVVKSGNNDVSYFDGKFTITHM</sequence>
<dbReference type="AlphaFoldDB" id="S9TWQ5"/>